<comment type="caution">
    <text evidence="1">The sequence shown here is derived from an EMBL/GenBank/DDBJ whole genome shotgun (WGS) entry which is preliminary data.</text>
</comment>
<dbReference type="Proteomes" id="UP001642464">
    <property type="component" value="Unassembled WGS sequence"/>
</dbReference>
<keyword evidence="2" id="KW-1185">Reference proteome</keyword>
<dbReference type="EMBL" id="CAXAMM010016961">
    <property type="protein sequence ID" value="CAK9040117.1"/>
    <property type="molecule type" value="Genomic_DNA"/>
</dbReference>
<reference evidence="1 2" key="1">
    <citation type="submission" date="2024-02" db="EMBL/GenBank/DDBJ databases">
        <authorList>
            <person name="Chen Y."/>
            <person name="Shah S."/>
            <person name="Dougan E. K."/>
            <person name="Thang M."/>
            <person name="Chan C."/>
        </authorList>
    </citation>
    <scope>NUCLEOTIDE SEQUENCE [LARGE SCALE GENOMIC DNA]</scope>
</reference>
<protein>
    <submittedName>
        <fullName evidence="1">Uncharacterized protein</fullName>
    </submittedName>
</protein>
<evidence type="ECO:0000313" key="2">
    <source>
        <dbReference type="Proteomes" id="UP001642464"/>
    </source>
</evidence>
<feature type="non-terminal residue" evidence="1">
    <location>
        <position position="131"/>
    </location>
</feature>
<feature type="non-terminal residue" evidence="1">
    <location>
        <position position="1"/>
    </location>
</feature>
<evidence type="ECO:0000313" key="1">
    <source>
        <dbReference type="EMBL" id="CAK9040117.1"/>
    </source>
</evidence>
<sequence>VDLKCAKSMLAVVHEFKKILRKRSQGMTGPRPWVVQFPLDPKELNVYETAFEGDPPVRFDETKLLQVHQQMVCRKSHGLYKAELQKDGEPLDQQLVPAKAAAKQAQQSMPPMMQHMLQFASMMQQMGFFQG</sequence>
<gene>
    <name evidence="1" type="ORF">SCF082_LOCUS23392</name>
</gene>
<organism evidence="1 2">
    <name type="scientific">Durusdinium trenchii</name>
    <dbReference type="NCBI Taxonomy" id="1381693"/>
    <lineage>
        <taxon>Eukaryota</taxon>
        <taxon>Sar</taxon>
        <taxon>Alveolata</taxon>
        <taxon>Dinophyceae</taxon>
        <taxon>Suessiales</taxon>
        <taxon>Symbiodiniaceae</taxon>
        <taxon>Durusdinium</taxon>
    </lineage>
</organism>
<proteinExistence type="predicted"/>
<accession>A0ABP0LP65</accession>
<name>A0ABP0LP65_9DINO</name>